<dbReference type="GO" id="GO:0016020">
    <property type="term" value="C:membrane"/>
    <property type="evidence" value="ECO:0007669"/>
    <property type="project" value="UniProtKB-SubCell"/>
</dbReference>
<dbReference type="GO" id="GO:0022857">
    <property type="term" value="F:transmembrane transporter activity"/>
    <property type="evidence" value="ECO:0007669"/>
    <property type="project" value="InterPro"/>
</dbReference>
<keyword evidence="5" id="KW-1133">Transmembrane helix</keyword>
<evidence type="ECO:0000256" key="1">
    <source>
        <dbReference type="ARBA" id="ARBA00004141"/>
    </source>
</evidence>
<organism evidence="7 8">
    <name type="scientific">Meloidogyne javanica</name>
    <name type="common">Root-knot nematode worm</name>
    <dbReference type="NCBI Taxonomy" id="6303"/>
    <lineage>
        <taxon>Eukaryota</taxon>
        <taxon>Metazoa</taxon>
        <taxon>Ecdysozoa</taxon>
        <taxon>Nematoda</taxon>
        <taxon>Chromadorea</taxon>
        <taxon>Rhabditida</taxon>
        <taxon>Tylenchina</taxon>
        <taxon>Tylenchomorpha</taxon>
        <taxon>Tylenchoidea</taxon>
        <taxon>Meloidogynidae</taxon>
        <taxon>Meloidogyninae</taxon>
        <taxon>Meloidogyne</taxon>
        <taxon>Meloidogyne incognita group</taxon>
    </lineage>
</organism>
<keyword evidence="4" id="KW-0571">Peptide transport</keyword>
<keyword evidence="7" id="KW-1185">Reference proteome</keyword>
<dbReference type="AlphaFoldDB" id="A0A915LTD2"/>
<dbReference type="Pfam" id="PF00854">
    <property type="entry name" value="PTR2"/>
    <property type="match status" value="1"/>
</dbReference>
<dbReference type="WBParaSite" id="scaffold16215_cov266.g18162">
    <property type="protein sequence ID" value="scaffold16215_cov266.g18162"/>
    <property type="gene ID" value="scaffold16215_cov266.g18162"/>
</dbReference>
<keyword evidence="3" id="KW-0812">Transmembrane</keyword>
<proteinExistence type="inferred from homology"/>
<keyword evidence="4" id="KW-0653">Protein transport</keyword>
<keyword evidence="6" id="KW-0472">Membrane</keyword>
<evidence type="ECO:0000256" key="2">
    <source>
        <dbReference type="ARBA" id="ARBA00005982"/>
    </source>
</evidence>
<keyword evidence="4" id="KW-0813">Transport</keyword>
<evidence type="ECO:0000256" key="3">
    <source>
        <dbReference type="ARBA" id="ARBA00022692"/>
    </source>
</evidence>
<reference evidence="8" key="1">
    <citation type="submission" date="2022-11" db="UniProtKB">
        <authorList>
            <consortium name="WormBaseParasite"/>
        </authorList>
    </citation>
    <scope>IDENTIFICATION</scope>
</reference>
<evidence type="ECO:0000256" key="6">
    <source>
        <dbReference type="ARBA" id="ARBA00023136"/>
    </source>
</evidence>
<dbReference type="Gene3D" id="1.20.1250.20">
    <property type="entry name" value="MFS general substrate transporter like domains"/>
    <property type="match status" value="1"/>
</dbReference>
<dbReference type="InterPro" id="IPR000109">
    <property type="entry name" value="POT_fam"/>
</dbReference>
<evidence type="ECO:0000313" key="8">
    <source>
        <dbReference type="WBParaSite" id="scaffold16215_cov266.g18162"/>
    </source>
</evidence>
<evidence type="ECO:0000256" key="5">
    <source>
        <dbReference type="ARBA" id="ARBA00022989"/>
    </source>
</evidence>
<evidence type="ECO:0000256" key="4">
    <source>
        <dbReference type="ARBA" id="ARBA00022856"/>
    </source>
</evidence>
<dbReference type="GO" id="GO:0015833">
    <property type="term" value="P:peptide transport"/>
    <property type="evidence" value="ECO:0007669"/>
    <property type="project" value="UniProtKB-KW"/>
</dbReference>
<sequence length="188" mass="20509">MFRVFLGQNKWKIDGIGDNCADLNIELPKVYEFDIKEPMSFIAITTRGAILASAETEKPTGGSGQFKIAVIMAMEDEKDGHNNKLLAFCRNDQKCNQHDGKMDAQGGIYALIITGTKKDPQATIHQIVPPNSVSILWQLPQIFVISVAEILVSITGLEFVYSQSGPSMKAIASACWSLTSSLGSIIIM</sequence>
<evidence type="ECO:0000313" key="7">
    <source>
        <dbReference type="Proteomes" id="UP000887561"/>
    </source>
</evidence>
<dbReference type="Proteomes" id="UP000887561">
    <property type="component" value="Unplaced"/>
</dbReference>
<protein>
    <submittedName>
        <fullName evidence="8">DOMON domain-containing protein</fullName>
    </submittedName>
</protein>
<comment type="similarity">
    <text evidence="2">Belongs to the major facilitator superfamily. Proton-dependent oligopeptide transporter (POT/PTR) (TC 2.A.17) family.</text>
</comment>
<dbReference type="InterPro" id="IPR036259">
    <property type="entry name" value="MFS_trans_sf"/>
</dbReference>
<comment type="subcellular location">
    <subcellularLocation>
        <location evidence="1">Membrane</location>
        <topology evidence="1">Multi-pass membrane protein</topology>
    </subcellularLocation>
</comment>
<name>A0A915LTD2_MELJA</name>
<accession>A0A915LTD2</accession>
<dbReference type="PANTHER" id="PTHR11654">
    <property type="entry name" value="OLIGOPEPTIDE TRANSPORTER-RELATED"/>
    <property type="match status" value="1"/>
</dbReference>